<evidence type="ECO:0000256" key="2">
    <source>
        <dbReference type="ARBA" id="ARBA00022448"/>
    </source>
</evidence>
<evidence type="ECO:0000313" key="10">
    <source>
        <dbReference type="EMBL" id="ADI15288.1"/>
    </source>
</evidence>
<keyword evidence="4 9" id="KW-0812">Transmembrane</keyword>
<dbReference type="OrthoDB" id="9810350at2"/>
<comment type="subunit">
    <text evidence="9">Homopentamer.</text>
</comment>
<reference evidence="10 11" key="2">
    <citation type="journal article" date="2011" name="Stand. Genomic Sci.">
        <title>Complete genome sequence of Truepera radiovictrix type strain (RQ-24).</title>
        <authorList>
            <person name="Ivanova N."/>
            <person name="Rohde C."/>
            <person name="Munk C."/>
            <person name="Nolan M."/>
            <person name="Lucas S."/>
            <person name="Del Rio T.G."/>
            <person name="Tice H."/>
            <person name="Deshpande S."/>
            <person name="Cheng J.F."/>
            <person name="Tapia R."/>
            <person name="Han C."/>
            <person name="Goodwin L."/>
            <person name="Pitluck S."/>
            <person name="Liolios K."/>
            <person name="Mavromatis K."/>
            <person name="Mikhailova N."/>
            <person name="Pati A."/>
            <person name="Chen A."/>
            <person name="Palaniappan K."/>
            <person name="Land M."/>
            <person name="Hauser L."/>
            <person name="Chang Y.J."/>
            <person name="Jeffries C.D."/>
            <person name="Brambilla E."/>
            <person name="Rohde M."/>
            <person name="Goker M."/>
            <person name="Tindall B.J."/>
            <person name="Woyke T."/>
            <person name="Bristow J."/>
            <person name="Eisen J.A."/>
            <person name="Markowitz V."/>
            <person name="Hugenholtz P."/>
            <person name="Kyrpides N.C."/>
            <person name="Klenk H.P."/>
            <person name="Lapidus A."/>
        </authorList>
    </citation>
    <scope>NUCLEOTIDE SEQUENCE [LARGE SCALE GENOMIC DNA]</scope>
    <source>
        <strain evidence="11">DSM 17093 / CIP 108686 / LMG 22925 / RQ-24</strain>
    </source>
</reference>
<keyword evidence="7 9" id="KW-0472">Membrane</keyword>
<evidence type="ECO:0000313" key="11">
    <source>
        <dbReference type="Proteomes" id="UP000000379"/>
    </source>
</evidence>
<protein>
    <recommendedName>
        <fullName evidence="9">Large-conductance mechanosensitive channel</fullName>
    </recommendedName>
</protein>
<accession>D7CRW0</accession>
<comment type="function">
    <text evidence="9">Channel that opens in response to stretch forces in the membrane lipid bilayer. May participate in the regulation of osmotic pressure changes within the cell.</text>
</comment>
<keyword evidence="8 9" id="KW-0407">Ion channel</keyword>
<keyword evidence="11" id="KW-1185">Reference proteome</keyword>
<dbReference type="GO" id="GO:0005886">
    <property type="term" value="C:plasma membrane"/>
    <property type="evidence" value="ECO:0007669"/>
    <property type="project" value="UniProtKB-SubCell"/>
</dbReference>
<sequence length="137" mass="14660">MRGFMAEFRQFIAQGNVLDLAVAVVLGASFGAITTSLVEDILMPPIGYLVGGVDFRELALQLGDGVTVRYGAFLNTVVNFVIVAFALFLVVRAASALQKLRRQAEVTAELTELALLQEIRDLLAAQASGAPRTPPEP</sequence>
<dbReference type="GO" id="GO:0008381">
    <property type="term" value="F:mechanosensitive monoatomic ion channel activity"/>
    <property type="evidence" value="ECO:0007669"/>
    <property type="project" value="UniProtKB-UniRule"/>
</dbReference>
<dbReference type="Proteomes" id="UP000000379">
    <property type="component" value="Chromosome"/>
</dbReference>
<dbReference type="Gene3D" id="1.10.1200.120">
    <property type="entry name" value="Large-conductance mechanosensitive channel, MscL, domain 1"/>
    <property type="match status" value="1"/>
</dbReference>
<dbReference type="KEGG" id="tra:Trad_2176"/>
<dbReference type="NCBIfam" id="TIGR00220">
    <property type="entry name" value="mscL"/>
    <property type="match status" value="1"/>
</dbReference>
<evidence type="ECO:0000256" key="3">
    <source>
        <dbReference type="ARBA" id="ARBA00022475"/>
    </source>
</evidence>
<feature type="transmembrane region" description="Helical" evidence="9">
    <location>
        <begin position="20"/>
        <end position="38"/>
    </location>
</feature>
<evidence type="ECO:0000256" key="7">
    <source>
        <dbReference type="ARBA" id="ARBA00023136"/>
    </source>
</evidence>
<dbReference type="SUPFAM" id="SSF81330">
    <property type="entry name" value="Gated mechanosensitive channel"/>
    <property type="match status" value="1"/>
</dbReference>
<dbReference type="InterPro" id="IPR001185">
    <property type="entry name" value="MS_channel"/>
</dbReference>
<name>D7CRW0_TRURR</name>
<dbReference type="Pfam" id="PF01741">
    <property type="entry name" value="MscL"/>
    <property type="match status" value="1"/>
</dbReference>
<gene>
    <name evidence="9" type="primary">mscL</name>
    <name evidence="10" type="ordered locus">Trad_2176</name>
</gene>
<keyword evidence="5 9" id="KW-1133">Transmembrane helix</keyword>
<dbReference type="PANTHER" id="PTHR30266">
    <property type="entry name" value="MECHANOSENSITIVE CHANNEL MSCL"/>
    <property type="match status" value="1"/>
</dbReference>
<keyword evidence="6 9" id="KW-0406">Ion transport</keyword>
<reference evidence="11" key="1">
    <citation type="submission" date="2010-05" db="EMBL/GenBank/DDBJ databases">
        <title>The complete genome of Truepera radiovictris DSM 17093.</title>
        <authorList>
            <consortium name="US DOE Joint Genome Institute (JGI-PGF)"/>
            <person name="Lucas S."/>
            <person name="Copeland A."/>
            <person name="Lapidus A."/>
            <person name="Glavina del Rio T."/>
            <person name="Dalin E."/>
            <person name="Tice H."/>
            <person name="Bruce D."/>
            <person name="Goodwin L."/>
            <person name="Pitluck S."/>
            <person name="Kyrpides N."/>
            <person name="Mavromatis K."/>
            <person name="Ovchinnikova G."/>
            <person name="Munk A.C."/>
            <person name="Detter J.C."/>
            <person name="Han C."/>
            <person name="Tapia R."/>
            <person name="Land M."/>
            <person name="Hauser L."/>
            <person name="Markowitz V."/>
            <person name="Cheng J.-F."/>
            <person name="Hugenholtz P."/>
            <person name="Woyke T."/>
            <person name="Wu D."/>
            <person name="Tindall B."/>
            <person name="Pomrenke H.G."/>
            <person name="Brambilla E."/>
            <person name="Klenk H.-P."/>
            <person name="Eisen J.A."/>
        </authorList>
    </citation>
    <scope>NUCLEOTIDE SEQUENCE [LARGE SCALE GENOMIC DNA]</scope>
    <source>
        <strain evidence="11">DSM 17093 / CIP 108686 / LMG 22925 / RQ-24</strain>
    </source>
</reference>
<keyword evidence="3 9" id="KW-1003">Cell membrane</keyword>
<evidence type="ECO:0000256" key="6">
    <source>
        <dbReference type="ARBA" id="ARBA00023065"/>
    </source>
</evidence>
<dbReference type="InterPro" id="IPR037673">
    <property type="entry name" value="MSC/AndL"/>
</dbReference>
<dbReference type="PRINTS" id="PR01264">
    <property type="entry name" value="MECHCHANNEL"/>
</dbReference>
<dbReference type="PANTHER" id="PTHR30266:SF2">
    <property type="entry name" value="LARGE-CONDUCTANCE MECHANOSENSITIVE CHANNEL"/>
    <property type="match status" value="1"/>
</dbReference>
<evidence type="ECO:0000256" key="4">
    <source>
        <dbReference type="ARBA" id="ARBA00022692"/>
    </source>
</evidence>
<dbReference type="HAMAP" id="MF_00115">
    <property type="entry name" value="MscL"/>
    <property type="match status" value="1"/>
</dbReference>
<comment type="subcellular location">
    <subcellularLocation>
        <location evidence="9">Cell membrane</location>
        <topology evidence="9">Multi-pass membrane protein</topology>
    </subcellularLocation>
    <subcellularLocation>
        <location evidence="1">Membrane</location>
        <topology evidence="1">Multi-pass membrane protein</topology>
    </subcellularLocation>
</comment>
<organism evidence="10 11">
    <name type="scientific">Truepera radiovictrix (strain DSM 17093 / CIP 108686 / LMG 22925 / RQ-24)</name>
    <dbReference type="NCBI Taxonomy" id="649638"/>
    <lineage>
        <taxon>Bacteria</taxon>
        <taxon>Thermotogati</taxon>
        <taxon>Deinococcota</taxon>
        <taxon>Deinococci</taxon>
        <taxon>Trueperales</taxon>
        <taxon>Trueperaceae</taxon>
        <taxon>Truepera</taxon>
    </lineage>
</organism>
<dbReference type="InterPro" id="IPR036019">
    <property type="entry name" value="MscL_channel"/>
</dbReference>
<comment type="similarity">
    <text evidence="9">Belongs to the MscL family.</text>
</comment>
<keyword evidence="2 9" id="KW-0813">Transport</keyword>
<dbReference type="AlphaFoldDB" id="D7CRW0"/>
<dbReference type="EMBL" id="CP002049">
    <property type="protein sequence ID" value="ADI15288.1"/>
    <property type="molecule type" value="Genomic_DNA"/>
</dbReference>
<dbReference type="RefSeq" id="WP_013178652.1">
    <property type="nucleotide sequence ID" value="NC_014221.1"/>
</dbReference>
<feature type="transmembrane region" description="Helical" evidence="9">
    <location>
        <begin position="70"/>
        <end position="91"/>
    </location>
</feature>
<dbReference type="HOGENOM" id="CLU_095787_0_0_0"/>
<evidence type="ECO:0000256" key="8">
    <source>
        <dbReference type="ARBA" id="ARBA00023303"/>
    </source>
</evidence>
<dbReference type="eggNOG" id="COG1970">
    <property type="taxonomic scope" value="Bacteria"/>
</dbReference>
<dbReference type="STRING" id="649638.Trad_2176"/>
<proteinExistence type="inferred from homology"/>
<evidence type="ECO:0000256" key="5">
    <source>
        <dbReference type="ARBA" id="ARBA00022989"/>
    </source>
</evidence>
<evidence type="ECO:0000256" key="9">
    <source>
        <dbReference type="HAMAP-Rule" id="MF_00115"/>
    </source>
</evidence>
<evidence type="ECO:0000256" key="1">
    <source>
        <dbReference type="ARBA" id="ARBA00004141"/>
    </source>
</evidence>